<organism evidence="1 2">
    <name type="scientific">Nocardia pseudobrasiliensis</name>
    <dbReference type="NCBI Taxonomy" id="45979"/>
    <lineage>
        <taxon>Bacteria</taxon>
        <taxon>Bacillati</taxon>
        <taxon>Actinomycetota</taxon>
        <taxon>Actinomycetes</taxon>
        <taxon>Mycobacteriales</taxon>
        <taxon>Nocardiaceae</taxon>
        <taxon>Nocardia</taxon>
    </lineage>
</organism>
<name>A0A370I6N3_9NOCA</name>
<dbReference type="RefSeq" id="WP_156524924.1">
    <property type="nucleotide sequence ID" value="NZ_QQBC01000004.1"/>
</dbReference>
<gene>
    <name evidence="1" type="ORF">DFR76_10436</name>
</gene>
<dbReference type="AlphaFoldDB" id="A0A370I6N3"/>
<proteinExistence type="predicted"/>
<dbReference type="Proteomes" id="UP000254869">
    <property type="component" value="Unassembled WGS sequence"/>
</dbReference>
<reference evidence="1 2" key="1">
    <citation type="submission" date="2018-07" db="EMBL/GenBank/DDBJ databases">
        <title>Genomic Encyclopedia of Type Strains, Phase IV (KMG-IV): sequencing the most valuable type-strain genomes for metagenomic binning, comparative biology and taxonomic classification.</title>
        <authorList>
            <person name="Goeker M."/>
        </authorList>
    </citation>
    <scope>NUCLEOTIDE SEQUENCE [LARGE SCALE GENOMIC DNA]</scope>
    <source>
        <strain evidence="1 2">DSM 44290</strain>
    </source>
</reference>
<keyword evidence="2" id="KW-1185">Reference proteome</keyword>
<accession>A0A370I6N3</accession>
<dbReference type="STRING" id="1210086.GCA_001613105_04015"/>
<protein>
    <submittedName>
        <fullName evidence="1">Uncharacterized protein</fullName>
    </submittedName>
</protein>
<evidence type="ECO:0000313" key="2">
    <source>
        <dbReference type="Proteomes" id="UP000254869"/>
    </source>
</evidence>
<comment type="caution">
    <text evidence="1">The sequence shown here is derived from an EMBL/GenBank/DDBJ whole genome shotgun (WGS) entry which is preliminary data.</text>
</comment>
<evidence type="ECO:0000313" key="1">
    <source>
        <dbReference type="EMBL" id="RDI66290.1"/>
    </source>
</evidence>
<sequence>MNTPNPPAVEPDLHTLLRKSGSSAFLGHCGSSSFLGRCGSPAFLGTANKAEEVTGRE</sequence>
<dbReference type="EMBL" id="QQBC01000004">
    <property type="protein sequence ID" value="RDI66290.1"/>
    <property type="molecule type" value="Genomic_DNA"/>
</dbReference>